<dbReference type="GO" id="GO:0003964">
    <property type="term" value="F:RNA-directed DNA polymerase activity"/>
    <property type="evidence" value="ECO:0007669"/>
    <property type="project" value="UniProtKB-KW"/>
</dbReference>
<evidence type="ECO:0000256" key="1">
    <source>
        <dbReference type="SAM" id="MobiDB-lite"/>
    </source>
</evidence>
<dbReference type="InterPro" id="IPR036691">
    <property type="entry name" value="Endo/exonu/phosph_ase_sf"/>
</dbReference>
<dbReference type="PANTHER" id="PTHR33710">
    <property type="entry name" value="BNAC02G09200D PROTEIN"/>
    <property type="match status" value="1"/>
</dbReference>
<protein>
    <submittedName>
        <fullName evidence="3">Reverse transcriptase</fullName>
    </submittedName>
</protein>
<dbReference type="Pfam" id="PF03372">
    <property type="entry name" value="Exo_endo_phos"/>
    <property type="match status" value="1"/>
</dbReference>
<reference evidence="3 4" key="1">
    <citation type="journal article" date="2018" name="Front. Plant Sci.">
        <title>Red Clover (Trifolium pratense) and Zigzag Clover (T. medium) - A Picture of Genomic Similarities and Differences.</title>
        <authorList>
            <person name="Dluhosova J."/>
            <person name="Istvanek J."/>
            <person name="Nedelnik J."/>
            <person name="Repkova J."/>
        </authorList>
    </citation>
    <scope>NUCLEOTIDE SEQUENCE [LARGE SCALE GENOMIC DNA]</scope>
    <source>
        <strain evidence="4">cv. 10/8</strain>
        <tissue evidence="3">Leaf</tissue>
    </source>
</reference>
<evidence type="ECO:0000313" key="3">
    <source>
        <dbReference type="EMBL" id="MCH88726.1"/>
    </source>
</evidence>
<dbReference type="PANTHER" id="PTHR33710:SF64">
    <property type="entry name" value="ENDONUCLEASE_EXONUCLEASE_PHOSPHATASE DOMAIN-CONTAINING PROTEIN"/>
    <property type="match status" value="1"/>
</dbReference>
<dbReference type="Proteomes" id="UP000265520">
    <property type="component" value="Unassembled WGS sequence"/>
</dbReference>
<dbReference type="SUPFAM" id="SSF56219">
    <property type="entry name" value="DNase I-like"/>
    <property type="match status" value="1"/>
</dbReference>
<dbReference type="AlphaFoldDB" id="A0A392MMJ3"/>
<name>A0A392MMJ3_9FABA</name>
<sequence length="412" mass="46481">MKKKAKKARGKEEEIQNQSIANTEGFVLEVVLQNSNGGGFNQPSRSSVQCSLAPAVLSGGASDVGSQEVPSQVRGESVRAGGQVVDRDTSEAYHIIDIQEDLGMTFKGVGNEDVTRVKEFERRKIRELVQAEHLDFLALQETKMDVIPNNFVQRLWGNSDCGWVYLPVVGNSGGILSIWNKVKASLVFSFIGEGFVGVCLQFVGELRCCYIVNVYAKCNLRAKHRLWSDILMSKRGFGDGLWCVVGDFNSVRDCHERRGVGVRSVGGRSTEMVEFDNFLNDLELVDMPLIGRSFTWFHPNGVSMSRLDRVLISSSWFDVWGNPNVWVLARDVADHCPLVLRYSSLDWGPKPFRFNNFWLGNREFKEVITKAWESQHFEGWMGFILKERLKGLKGVIKEWSGRTFGEVEHTKK</sequence>
<keyword evidence="3" id="KW-0695">RNA-directed DNA polymerase</keyword>
<evidence type="ECO:0000313" key="4">
    <source>
        <dbReference type="Proteomes" id="UP000265520"/>
    </source>
</evidence>
<keyword evidence="3" id="KW-0808">Transferase</keyword>
<proteinExistence type="predicted"/>
<keyword evidence="3" id="KW-0548">Nucleotidyltransferase</keyword>
<dbReference type="InterPro" id="IPR005135">
    <property type="entry name" value="Endo/exonuclease/phosphatase"/>
</dbReference>
<dbReference type="Gene3D" id="3.60.10.10">
    <property type="entry name" value="Endonuclease/exonuclease/phosphatase"/>
    <property type="match status" value="1"/>
</dbReference>
<evidence type="ECO:0000259" key="2">
    <source>
        <dbReference type="Pfam" id="PF03372"/>
    </source>
</evidence>
<feature type="region of interest" description="Disordered" evidence="1">
    <location>
        <begin position="61"/>
        <end position="81"/>
    </location>
</feature>
<comment type="caution">
    <text evidence="3">The sequence shown here is derived from an EMBL/GenBank/DDBJ whole genome shotgun (WGS) entry which is preliminary data.</text>
</comment>
<gene>
    <name evidence="3" type="ORF">A2U01_0009617</name>
</gene>
<dbReference type="EMBL" id="LXQA010014719">
    <property type="protein sequence ID" value="MCH88726.1"/>
    <property type="molecule type" value="Genomic_DNA"/>
</dbReference>
<keyword evidence="4" id="KW-1185">Reference proteome</keyword>
<accession>A0A392MMJ3</accession>
<feature type="domain" description="Endonuclease/exonuclease/phosphatase" evidence="2">
    <location>
        <begin position="123"/>
        <end position="321"/>
    </location>
</feature>
<organism evidence="3 4">
    <name type="scientific">Trifolium medium</name>
    <dbReference type="NCBI Taxonomy" id="97028"/>
    <lineage>
        <taxon>Eukaryota</taxon>
        <taxon>Viridiplantae</taxon>
        <taxon>Streptophyta</taxon>
        <taxon>Embryophyta</taxon>
        <taxon>Tracheophyta</taxon>
        <taxon>Spermatophyta</taxon>
        <taxon>Magnoliopsida</taxon>
        <taxon>eudicotyledons</taxon>
        <taxon>Gunneridae</taxon>
        <taxon>Pentapetalae</taxon>
        <taxon>rosids</taxon>
        <taxon>fabids</taxon>
        <taxon>Fabales</taxon>
        <taxon>Fabaceae</taxon>
        <taxon>Papilionoideae</taxon>
        <taxon>50 kb inversion clade</taxon>
        <taxon>NPAAA clade</taxon>
        <taxon>Hologalegina</taxon>
        <taxon>IRL clade</taxon>
        <taxon>Trifolieae</taxon>
        <taxon>Trifolium</taxon>
    </lineage>
</organism>
<feature type="non-terminal residue" evidence="3">
    <location>
        <position position="412"/>
    </location>
</feature>